<comment type="caution">
    <text evidence="1">The sequence shown here is derived from an EMBL/GenBank/DDBJ whole genome shotgun (WGS) entry which is preliminary data.</text>
</comment>
<accession>A0A9X3AZ61</accession>
<reference evidence="1" key="1">
    <citation type="submission" date="2022-08" db="EMBL/GenBank/DDBJ databases">
        <title>Chelativorans sichuanense sp. nov., a paraffin oil-degrading bacterium isolated from a mixture of oil-based drill cuttings and paddy soil.</title>
        <authorList>
            <person name="Yu J."/>
            <person name="Liu H."/>
            <person name="Chen Q."/>
        </authorList>
    </citation>
    <scope>NUCLEOTIDE SEQUENCE</scope>
    <source>
        <strain evidence="1">SCAU 2101</strain>
    </source>
</reference>
<evidence type="ECO:0000313" key="1">
    <source>
        <dbReference type="EMBL" id="MCT8989645.1"/>
    </source>
</evidence>
<dbReference type="EMBL" id="JAODNV010000006">
    <property type="protein sequence ID" value="MCT8989645.1"/>
    <property type="molecule type" value="Genomic_DNA"/>
</dbReference>
<name>A0A9X3AZ61_9HYPH</name>
<protein>
    <submittedName>
        <fullName evidence="1">Uncharacterized protein</fullName>
    </submittedName>
</protein>
<evidence type="ECO:0000313" key="2">
    <source>
        <dbReference type="Proteomes" id="UP001149009"/>
    </source>
</evidence>
<proteinExistence type="predicted"/>
<dbReference type="RefSeq" id="WP_261514503.1">
    <property type="nucleotide sequence ID" value="NZ_JAODNV010000006.1"/>
</dbReference>
<dbReference type="AlphaFoldDB" id="A0A9X3AZ61"/>
<gene>
    <name evidence="1" type="ORF">NYR54_04955</name>
</gene>
<dbReference type="Proteomes" id="UP001149009">
    <property type="component" value="Unassembled WGS sequence"/>
</dbReference>
<sequence length="81" mass="9198">MATEAPIFAVHLRWRRFRDSPLLAVRADGLTEARMEHYGRRVGLHRIAIDGRAAMIGMNEQRDALLCELELAGYVVEESFA</sequence>
<organism evidence="1 2">
    <name type="scientific">Chelativorans petroleitrophicus</name>
    <dbReference type="NCBI Taxonomy" id="2975484"/>
    <lineage>
        <taxon>Bacteria</taxon>
        <taxon>Pseudomonadati</taxon>
        <taxon>Pseudomonadota</taxon>
        <taxon>Alphaproteobacteria</taxon>
        <taxon>Hyphomicrobiales</taxon>
        <taxon>Phyllobacteriaceae</taxon>
        <taxon>Chelativorans</taxon>
    </lineage>
</organism>
<keyword evidence="2" id="KW-1185">Reference proteome</keyword>